<dbReference type="PROSITE" id="PS00647">
    <property type="entry name" value="THYMID_PHOSPHORYLASE"/>
    <property type="match status" value="1"/>
</dbReference>
<evidence type="ECO:0000256" key="2">
    <source>
        <dbReference type="ARBA" id="ARBA00001958"/>
    </source>
</evidence>
<dbReference type="SMART" id="SM00941">
    <property type="entry name" value="PYNP_C"/>
    <property type="match status" value="1"/>
</dbReference>
<dbReference type="SUPFAM" id="SSF47648">
    <property type="entry name" value="Nucleoside phosphorylase/phosphoribosyltransferase N-terminal domain"/>
    <property type="match status" value="1"/>
</dbReference>
<dbReference type="AlphaFoldDB" id="A0A5D8QBR5"/>
<dbReference type="Pfam" id="PF00591">
    <property type="entry name" value="Glycos_transf_3"/>
    <property type="match status" value="1"/>
</dbReference>
<evidence type="ECO:0000256" key="11">
    <source>
        <dbReference type="ARBA" id="ARBA00048453"/>
    </source>
</evidence>
<dbReference type="Gene3D" id="3.90.1170.30">
    <property type="entry name" value="Pyrimidine nucleoside phosphorylase-like, C-terminal domain"/>
    <property type="match status" value="1"/>
</dbReference>
<evidence type="ECO:0000256" key="5">
    <source>
        <dbReference type="ARBA" id="ARBA00011738"/>
    </source>
</evidence>
<sequence>MRMVDLIKKKRDGMKLSRKEIEYIIQGYVSGDIPDYQMSALTMAIYFRGMDDAETANLTMAMANSGEIADLSPIKGIKVDKHSTGGVADTTTLVLAPLVAACGAPVAKMSGRGLGHTGGTLDKLESIPGMKVSLTMEEFIENVNRIGLAVIGQTEDLAPADKKLYALRDVTATVDIIPLIASSIMSKKLAGGSDAIVLDVKLGDGAFMKDYESALKLAQVMVSIGENAGKRTVAVITDMNQPLGLAIGNSLEVIEACEALQGRGCRDLMDVCMFLGSHMLMLAGVAKTMEEAASRLEYALEKGMGFEKFKEMVRAQGGNPDALEDYSLLPTARIRYDIRAENDLYISKLYAEKLGLCAMRLGAGRERKEDVIDLSVGIMLNKKVGDFVKKGEVIATVHANDEERLNNVLPDILNSIETSDERVEKPKLIYAVVTKDGITSL</sequence>
<dbReference type="SUPFAM" id="SSF54680">
    <property type="entry name" value="Pyrimidine nucleoside phosphorylase C-terminal domain"/>
    <property type="match status" value="1"/>
</dbReference>
<evidence type="ECO:0000256" key="4">
    <source>
        <dbReference type="ARBA" id="ARBA00006915"/>
    </source>
</evidence>
<dbReference type="Pfam" id="PF02885">
    <property type="entry name" value="Glycos_trans_3N"/>
    <property type="match status" value="1"/>
</dbReference>
<dbReference type="PIRSF" id="PIRSF000478">
    <property type="entry name" value="TP_PyNP"/>
    <property type="match status" value="1"/>
</dbReference>
<dbReference type="PANTHER" id="PTHR10515:SF0">
    <property type="entry name" value="THYMIDINE PHOSPHORYLASE"/>
    <property type="match status" value="1"/>
</dbReference>
<dbReference type="InterPro" id="IPR000312">
    <property type="entry name" value="Glycosyl_Trfase_fam3"/>
</dbReference>
<dbReference type="InterPro" id="IPR017459">
    <property type="entry name" value="Glycosyl_Trfase_fam3_N_dom"/>
</dbReference>
<evidence type="ECO:0000256" key="12">
    <source>
        <dbReference type="ARBA" id="ARBA00048525"/>
    </source>
</evidence>
<evidence type="ECO:0000259" key="13">
    <source>
        <dbReference type="SMART" id="SM00941"/>
    </source>
</evidence>
<comment type="subunit">
    <text evidence="5">Homodimer.</text>
</comment>
<comment type="catalytic activity">
    <reaction evidence="11">
        <text>uridine + phosphate = alpha-D-ribose 1-phosphate + uracil</text>
        <dbReference type="Rhea" id="RHEA:24388"/>
        <dbReference type="ChEBI" id="CHEBI:16704"/>
        <dbReference type="ChEBI" id="CHEBI:17568"/>
        <dbReference type="ChEBI" id="CHEBI:43474"/>
        <dbReference type="ChEBI" id="CHEBI:57720"/>
        <dbReference type="EC" id="2.4.2.2"/>
    </reaction>
</comment>
<dbReference type="GO" id="GO:0006206">
    <property type="term" value="P:pyrimidine nucleobase metabolic process"/>
    <property type="evidence" value="ECO:0007669"/>
    <property type="project" value="InterPro"/>
</dbReference>
<dbReference type="PANTHER" id="PTHR10515">
    <property type="entry name" value="THYMIDINE PHOSPHORYLASE"/>
    <property type="match status" value="1"/>
</dbReference>
<evidence type="ECO:0000256" key="8">
    <source>
        <dbReference type="ARBA" id="ARBA00022676"/>
    </source>
</evidence>
<comment type="similarity">
    <text evidence="4">Belongs to the thymidine/pyrimidine-nucleoside phosphorylase family.</text>
</comment>
<dbReference type="SUPFAM" id="SSF52418">
    <property type="entry name" value="Nucleoside phosphorylase/phosphoribosyltransferase catalytic domain"/>
    <property type="match status" value="1"/>
</dbReference>
<dbReference type="InterPro" id="IPR017872">
    <property type="entry name" value="Pyrmidine_PPase_CS"/>
</dbReference>
<protein>
    <recommendedName>
        <fullName evidence="7">Pyrimidine-nucleoside phosphorylase</fullName>
        <ecNumber evidence="6">2.4.2.2</ecNumber>
    </recommendedName>
</protein>
<dbReference type="InterPro" id="IPR013102">
    <property type="entry name" value="PYNP_C"/>
</dbReference>
<dbReference type="EMBL" id="VTPS01000016">
    <property type="protein sequence ID" value="TZE81236.1"/>
    <property type="molecule type" value="Genomic_DNA"/>
</dbReference>
<keyword evidence="15" id="KW-1185">Reference proteome</keyword>
<dbReference type="GO" id="GO:0009032">
    <property type="term" value="F:thymidine phosphorylase activity"/>
    <property type="evidence" value="ECO:0007669"/>
    <property type="project" value="RHEA"/>
</dbReference>
<dbReference type="GO" id="GO:0006213">
    <property type="term" value="P:pyrimidine nucleoside metabolic process"/>
    <property type="evidence" value="ECO:0007669"/>
    <property type="project" value="InterPro"/>
</dbReference>
<dbReference type="NCBIfam" id="NF004747">
    <property type="entry name" value="PRK06078.1"/>
    <property type="match status" value="1"/>
</dbReference>
<evidence type="ECO:0000256" key="10">
    <source>
        <dbReference type="ARBA" id="ARBA00022723"/>
    </source>
</evidence>
<evidence type="ECO:0000313" key="14">
    <source>
        <dbReference type="EMBL" id="TZE81236.1"/>
    </source>
</evidence>
<comment type="cofactor">
    <cofactor evidence="2">
        <name>K(+)</name>
        <dbReference type="ChEBI" id="CHEBI:29103"/>
    </cofactor>
</comment>
<dbReference type="Gene3D" id="1.20.970.10">
    <property type="entry name" value="Transferase, Pyrimidine Nucleoside Phosphorylase, Chain C"/>
    <property type="match status" value="1"/>
</dbReference>
<dbReference type="NCBIfam" id="TIGR02644">
    <property type="entry name" value="Y_phosphoryl"/>
    <property type="match status" value="1"/>
</dbReference>
<dbReference type="Gene3D" id="3.40.1030.10">
    <property type="entry name" value="Nucleoside phosphorylase/phosphoribosyltransferase catalytic domain"/>
    <property type="match status" value="1"/>
</dbReference>
<dbReference type="FunFam" id="1.20.970.10:FF:000002">
    <property type="entry name" value="Pyrimidine-nucleoside phosphorylase"/>
    <property type="match status" value="1"/>
</dbReference>
<comment type="catalytic activity">
    <reaction evidence="12">
        <text>thymidine + phosphate = 2-deoxy-alpha-D-ribose 1-phosphate + thymine</text>
        <dbReference type="Rhea" id="RHEA:16037"/>
        <dbReference type="ChEBI" id="CHEBI:17748"/>
        <dbReference type="ChEBI" id="CHEBI:17821"/>
        <dbReference type="ChEBI" id="CHEBI:43474"/>
        <dbReference type="ChEBI" id="CHEBI:57259"/>
        <dbReference type="EC" id="2.4.2.2"/>
    </reaction>
</comment>
<dbReference type="InterPro" id="IPR035902">
    <property type="entry name" value="Nuc_phospho_transferase"/>
</dbReference>
<evidence type="ECO:0000256" key="9">
    <source>
        <dbReference type="ARBA" id="ARBA00022679"/>
    </source>
</evidence>
<keyword evidence="10" id="KW-0479">Metal-binding</keyword>
<dbReference type="GO" id="GO:0004850">
    <property type="term" value="F:uridine phosphorylase activity"/>
    <property type="evidence" value="ECO:0007669"/>
    <property type="project" value="RHEA"/>
</dbReference>
<comment type="caution">
    <text evidence="14">The sequence shown here is derived from an EMBL/GenBank/DDBJ whole genome shotgun (WGS) entry which is preliminary data.</text>
</comment>
<comment type="function">
    <text evidence="3">Catalyzes phosphorolysis of the pyrimidine nucleosides uridine, thymidine and 2'-deoxyuridine with the formation of the corresponding pyrimidine base and ribose-1-phosphate.</text>
</comment>
<name>A0A5D8QBR5_9THEO</name>
<dbReference type="InterPro" id="IPR000053">
    <property type="entry name" value="Thymidine/pyrmidine_PPase"/>
</dbReference>
<accession>A0A5D8QBR5</accession>
<dbReference type="NCBIfam" id="NF004490">
    <property type="entry name" value="PRK05820.1"/>
    <property type="match status" value="1"/>
</dbReference>
<dbReference type="GO" id="GO:0046872">
    <property type="term" value="F:metal ion binding"/>
    <property type="evidence" value="ECO:0007669"/>
    <property type="project" value="UniProtKB-KW"/>
</dbReference>
<keyword evidence="8 14" id="KW-0328">Glycosyltransferase</keyword>
<keyword evidence="9 14" id="KW-0808">Transferase</keyword>
<dbReference type="Proteomes" id="UP000322976">
    <property type="component" value="Unassembled WGS sequence"/>
</dbReference>
<dbReference type="RefSeq" id="WP_149545851.1">
    <property type="nucleotide sequence ID" value="NZ_VTPS01000016.1"/>
</dbReference>
<evidence type="ECO:0000256" key="6">
    <source>
        <dbReference type="ARBA" id="ARBA00011889"/>
    </source>
</evidence>
<evidence type="ECO:0000313" key="15">
    <source>
        <dbReference type="Proteomes" id="UP000322976"/>
    </source>
</evidence>
<dbReference type="InterPro" id="IPR036566">
    <property type="entry name" value="PYNP-like_C_sf"/>
</dbReference>
<dbReference type="InterPro" id="IPR018090">
    <property type="entry name" value="Pyrmidine_PPas_bac/euk"/>
</dbReference>
<evidence type="ECO:0000256" key="1">
    <source>
        <dbReference type="ARBA" id="ARBA00001066"/>
    </source>
</evidence>
<dbReference type="GO" id="GO:0005829">
    <property type="term" value="C:cytosol"/>
    <property type="evidence" value="ECO:0007669"/>
    <property type="project" value="TreeGrafter"/>
</dbReference>
<evidence type="ECO:0000256" key="7">
    <source>
        <dbReference type="ARBA" id="ARBA00014680"/>
    </source>
</evidence>
<gene>
    <name evidence="14" type="ORF">FWJ32_10215</name>
</gene>
<dbReference type="FunFam" id="3.40.1030.10:FF:000003">
    <property type="entry name" value="Pyrimidine-nucleoside phosphorylase"/>
    <property type="match status" value="1"/>
</dbReference>
<comment type="catalytic activity">
    <reaction evidence="1">
        <text>2'-deoxyuridine + phosphate = 2-deoxy-alpha-D-ribose 1-phosphate + uracil</text>
        <dbReference type="Rhea" id="RHEA:22824"/>
        <dbReference type="ChEBI" id="CHEBI:16450"/>
        <dbReference type="ChEBI" id="CHEBI:17568"/>
        <dbReference type="ChEBI" id="CHEBI:43474"/>
        <dbReference type="ChEBI" id="CHEBI:57259"/>
        <dbReference type="EC" id="2.4.2.2"/>
    </reaction>
</comment>
<dbReference type="InterPro" id="IPR036320">
    <property type="entry name" value="Glycosyl_Trfase_fam3_N_dom_sf"/>
</dbReference>
<dbReference type="GO" id="GO:0047847">
    <property type="term" value="F:deoxyuridine phosphorylase activity"/>
    <property type="evidence" value="ECO:0007669"/>
    <property type="project" value="RHEA"/>
</dbReference>
<dbReference type="EC" id="2.4.2.2" evidence="6"/>
<reference evidence="14 15" key="1">
    <citation type="submission" date="2019-08" db="EMBL/GenBank/DDBJ databases">
        <title>Calorimonas adulescens gen. nov., sp. nov., an anaerobic thermophilic bacterium from Sakhalin hot spring.</title>
        <authorList>
            <person name="Khomyakova M.A."/>
            <person name="Merkel A.Y."/>
            <person name="Novikov A."/>
            <person name="Bonch-Osmolovskaya E.A."/>
            <person name="Slobodkin A.I."/>
        </authorList>
    </citation>
    <scope>NUCLEOTIDE SEQUENCE [LARGE SCALE GENOMIC DNA]</scope>
    <source>
        <strain evidence="14 15">A05MB</strain>
    </source>
</reference>
<dbReference type="Pfam" id="PF07831">
    <property type="entry name" value="PYNP_C"/>
    <property type="match status" value="1"/>
</dbReference>
<feature type="domain" description="Pyrimidine nucleoside phosphorylase C-terminal" evidence="13">
    <location>
        <begin position="345"/>
        <end position="419"/>
    </location>
</feature>
<dbReference type="GO" id="GO:0004645">
    <property type="term" value="F:1,4-alpha-oligoglucan phosphorylase activity"/>
    <property type="evidence" value="ECO:0007669"/>
    <property type="project" value="InterPro"/>
</dbReference>
<evidence type="ECO:0000256" key="3">
    <source>
        <dbReference type="ARBA" id="ARBA00003877"/>
    </source>
</evidence>
<organism evidence="14 15">
    <name type="scientific">Calorimonas adulescens</name>
    <dbReference type="NCBI Taxonomy" id="2606906"/>
    <lineage>
        <taxon>Bacteria</taxon>
        <taxon>Bacillati</taxon>
        <taxon>Bacillota</taxon>
        <taxon>Clostridia</taxon>
        <taxon>Thermoanaerobacterales</taxon>
        <taxon>Thermoanaerobacteraceae</taxon>
        <taxon>Calorimonas</taxon>
    </lineage>
</organism>
<proteinExistence type="inferred from homology"/>